<dbReference type="AlphaFoldDB" id="A0A8J3WER9"/>
<keyword evidence="2" id="KW-1185">Reference proteome</keyword>
<name>A0A8J3WER9_PLARO</name>
<dbReference type="EMBL" id="BOOI01000048">
    <property type="protein sequence ID" value="GIH86675.1"/>
    <property type="molecule type" value="Genomic_DNA"/>
</dbReference>
<sequence>MEAARRERRRRRRGRCVLADLRRDHPRHLLMEISADTEGLKALGRALKTEADGKAMRRDLIRELKKPLVPAVAEIKSGLMAMSAGGLRPGGEALRTAVARRIRPEVKLSGFRAGVRVKARKTPAARGFANAPKRLNSAKGWRHPVFGHRDRWVVQFGRPDYFDDPLRNRRADFRQAVVEAMESTARRITDTTERG</sequence>
<evidence type="ECO:0000313" key="2">
    <source>
        <dbReference type="Proteomes" id="UP000655044"/>
    </source>
</evidence>
<comment type="caution">
    <text evidence="1">The sequence shown here is derived from an EMBL/GenBank/DDBJ whole genome shotgun (WGS) entry which is preliminary data.</text>
</comment>
<dbReference type="Proteomes" id="UP000655044">
    <property type="component" value="Unassembled WGS sequence"/>
</dbReference>
<reference evidence="1" key="1">
    <citation type="submission" date="2021-01" db="EMBL/GenBank/DDBJ databases">
        <title>Whole genome shotgun sequence of Planobispora rosea NBRC 15558.</title>
        <authorList>
            <person name="Komaki H."/>
            <person name="Tamura T."/>
        </authorList>
    </citation>
    <scope>NUCLEOTIDE SEQUENCE</scope>
    <source>
        <strain evidence="1">NBRC 15558</strain>
    </source>
</reference>
<proteinExistence type="predicted"/>
<protein>
    <submittedName>
        <fullName evidence="1">Uncharacterized protein</fullName>
    </submittedName>
</protein>
<gene>
    <name evidence="1" type="ORF">Pro02_50830</name>
</gene>
<evidence type="ECO:0000313" key="1">
    <source>
        <dbReference type="EMBL" id="GIH86675.1"/>
    </source>
</evidence>
<organism evidence="1 2">
    <name type="scientific">Planobispora rosea</name>
    <dbReference type="NCBI Taxonomy" id="35762"/>
    <lineage>
        <taxon>Bacteria</taxon>
        <taxon>Bacillati</taxon>
        <taxon>Actinomycetota</taxon>
        <taxon>Actinomycetes</taxon>
        <taxon>Streptosporangiales</taxon>
        <taxon>Streptosporangiaceae</taxon>
        <taxon>Planobispora</taxon>
    </lineage>
</organism>
<accession>A0A8J3WER9</accession>